<sequence length="116" mass="13474">MYGFNLFSFIFPLFFIAFFCLFIFTIVKNVKEWSNNNKQPIIPVEALIVSKRASVSHHNHHDSMSTSSTKYYVTFEFSNGERIELKLSGREYGLLAEGDRGILSFQGSRFISFERK</sequence>
<gene>
    <name evidence="2" type="ORF">NE398_15985</name>
</gene>
<dbReference type="RefSeq" id="WP_008677919.1">
    <property type="nucleotide sequence ID" value="NZ_BAAACM010000015.1"/>
</dbReference>
<evidence type="ECO:0000313" key="2">
    <source>
        <dbReference type="EMBL" id="MDC4241637.1"/>
    </source>
</evidence>
<dbReference type="AlphaFoldDB" id="A0A9X3XRB6"/>
<reference evidence="2" key="1">
    <citation type="submission" date="2022-05" db="EMBL/GenBank/DDBJ databases">
        <title>Draft genome sequence of Clostridium tertium strain CP3 isolated from Peru.</title>
        <authorList>
            <person name="Hurtado R."/>
            <person name="Lima L."/>
            <person name="Sousa T."/>
            <person name="Jaiswal A.K."/>
            <person name="Tiwari S."/>
            <person name="Maturrano L."/>
            <person name="Brenig B."/>
            <person name="Azevedo V."/>
        </authorList>
    </citation>
    <scope>NUCLEOTIDE SEQUENCE</scope>
    <source>
        <strain evidence="2">CP3</strain>
    </source>
</reference>
<comment type="caution">
    <text evidence="2">The sequence shown here is derived from an EMBL/GenBank/DDBJ whole genome shotgun (WGS) entry which is preliminary data.</text>
</comment>
<dbReference type="GeneID" id="93043744"/>
<dbReference type="Gene3D" id="2.40.50.660">
    <property type="match status" value="1"/>
</dbReference>
<organism evidence="2 3">
    <name type="scientific">Clostridium tertium</name>
    <dbReference type="NCBI Taxonomy" id="1559"/>
    <lineage>
        <taxon>Bacteria</taxon>
        <taxon>Bacillati</taxon>
        <taxon>Bacillota</taxon>
        <taxon>Clostridia</taxon>
        <taxon>Eubacteriales</taxon>
        <taxon>Clostridiaceae</taxon>
        <taxon>Clostridium</taxon>
    </lineage>
</organism>
<proteinExistence type="predicted"/>
<feature type="transmembrane region" description="Helical" evidence="1">
    <location>
        <begin position="6"/>
        <end position="27"/>
    </location>
</feature>
<keyword evidence="3" id="KW-1185">Reference proteome</keyword>
<evidence type="ECO:0000256" key="1">
    <source>
        <dbReference type="SAM" id="Phobius"/>
    </source>
</evidence>
<dbReference type="Pfam" id="PF10694">
    <property type="entry name" value="DUF2500"/>
    <property type="match status" value="1"/>
</dbReference>
<protein>
    <submittedName>
        <fullName evidence="2">DUF2500 domain-containing protein</fullName>
    </submittedName>
</protein>
<name>A0A9X3XRB6_9CLOT</name>
<dbReference type="InterPro" id="IPR019635">
    <property type="entry name" value="DUF2500"/>
</dbReference>
<dbReference type="Proteomes" id="UP001141183">
    <property type="component" value="Unassembled WGS sequence"/>
</dbReference>
<accession>A0A9X3XRB6</accession>
<keyword evidence="1" id="KW-1133">Transmembrane helix</keyword>
<keyword evidence="1" id="KW-0472">Membrane</keyword>
<keyword evidence="1" id="KW-0812">Transmembrane</keyword>
<dbReference type="EMBL" id="JAMRYU010000017">
    <property type="protein sequence ID" value="MDC4241637.1"/>
    <property type="molecule type" value="Genomic_DNA"/>
</dbReference>
<evidence type="ECO:0000313" key="3">
    <source>
        <dbReference type="Proteomes" id="UP001141183"/>
    </source>
</evidence>